<dbReference type="PATRIC" id="fig|1242968.3.peg.753"/>
<protein>
    <submittedName>
        <fullName evidence="2">Uncharacterized protein</fullName>
    </submittedName>
</protein>
<gene>
    <name evidence="2" type="ORF">UNSWCS_121</name>
</gene>
<accession>U2FIF7</accession>
<feature type="region of interest" description="Disordered" evidence="1">
    <location>
        <begin position="87"/>
        <end position="106"/>
    </location>
</feature>
<evidence type="ECO:0000256" key="1">
    <source>
        <dbReference type="SAM" id="MobiDB-lite"/>
    </source>
</evidence>
<dbReference type="Proteomes" id="UP000016620">
    <property type="component" value="Unassembled WGS sequence"/>
</dbReference>
<reference evidence="2 3" key="1">
    <citation type="journal article" date="2013" name="BMC Genomics">
        <title>Comparative genomics of Campylobacter concisus isolates reveals genetic diversity and provides insights into disease association.</title>
        <authorList>
            <person name="Deshpande N.P."/>
            <person name="Kaakoush N.O."/>
            <person name="Wilkins M.R."/>
            <person name="Mitchell H.M."/>
        </authorList>
    </citation>
    <scope>NUCLEOTIDE SEQUENCE [LARGE SCALE GENOMIC DNA]</scope>
    <source>
        <strain evidence="2 3">UNSWCS</strain>
    </source>
</reference>
<evidence type="ECO:0000313" key="2">
    <source>
        <dbReference type="EMBL" id="ERJ30020.1"/>
    </source>
</evidence>
<proteinExistence type="predicted"/>
<name>U2FIF7_9BACT</name>
<dbReference type="EMBL" id="ANNG01000010">
    <property type="protein sequence ID" value="ERJ30020.1"/>
    <property type="molecule type" value="Genomic_DNA"/>
</dbReference>
<organism evidence="2 3">
    <name type="scientific">Campylobacter concisus UNSWCS</name>
    <dbReference type="NCBI Taxonomy" id="1242968"/>
    <lineage>
        <taxon>Bacteria</taxon>
        <taxon>Pseudomonadati</taxon>
        <taxon>Campylobacterota</taxon>
        <taxon>Epsilonproteobacteria</taxon>
        <taxon>Campylobacterales</taxon>
        <taxon>Campylobacteraceae</taxon>
        <taxon>Campylobacter</taxon>
    </lineage>
</organism>
<evidence type="ECO:0000313" key="3">
    <source>
        <dbReference type="Proteomes" id="UP000016620"/>
    </source>
</evidence>
<dbReference type="AlphaFoldDB" id="U2FIF7"/>
<sequence>MCEFEKQEAVRSFLQTELDKYRFEISVLEAKLKDANERKQTAHIIYPEVVGVETKDARVFLEYALKYVQLPPSDVVARLLKFMDKLDGADETPGKTATEAETKTAKDEVKADEKLAAKSPSQVLYETVRALRRFRDYDARRVVLALYGYFVTVEDDYSKRRS</sequence>
<comment type="caution">
    <text evidence="2">The sequence shown here is derived from an EMBL/GenBank/DDBJ whole genome shotgun (WGS) entry which is preliminary data.</text>
</comment>
<dbReference type="RefSeq" id="WP_021087287.1">
    <property type="nucleotide sequence ID" value="NZ_ANNG01000010.1"/>
</dbReference>